<comment type="caution">
    <text evidence="2">The sequence shown here is derived from an EMBL/GenBank/DDBJ whole genome shotgun (WGS) entry which is preliminary data.</text>
</comment>
<gene>
    <name evidence="2" type="ORF">EYF80_059897</name>
</gene>
<dbReference type="EMBL" id="SRLO01005001">
    <property type="protein sequence ID" value="TNN29952.1"/>
    <property type="molecule type" value="Genomic_DNA"/>
</dbReference>
<evidence type="ECO:0000313" key="2">
    <source>
        <dbReference type="EMBL" id="TNN29952.1"/>
    </source>
</evidence>
<organism evidence="2 3">
    <name type="scientific">Liparis tanakae</name>
    <name type="common">Tanaka's snailfish</name>
    <dbReference type="NCBI Taxonomy" id="230148"/>
    <lineage>
        <taxon>Eukaryota</taxon>
        <taxon>Metazoa</taxon>
        <taxon>Chordata</taxon>
        <taxon>Craniata</taxon>
        <taxon>Vertebrata</taxon>
        <taxon>Euteleostomi</taxon>
        <taxon>Actinopterygii</taxon>
        <taxon>Neopterygii</taxon>
        <taxon>Teleostei</taxon>
        <taxon>Neoteleostei</taxon>
        <taxon>Acanthomorphata</taxon>
        <taxon>Eupercaria</taxon>
        <taxon>Perciformes</taxon>
        <taxon>Cottioidei</taxon>
        <taxon>Cottales</taxon>
        <taxon>Liparidae</taxon>
        <taxon>Liparis</taxon>
    </lineage>
</organism>
<sequence>MSKTGPSVRRPWRNKLSIKAGDQQEETGAAGQTAAAPVSTAWSSADPEPSEGGPLPGGRRGPRSL</sequence>
<keyword evidence="3" id="KW-1185">Reference proteome</keyword>
<evidence type="ECO:0000256" key="1">
    <source>
        <dbReference type="SAM" id="MobiDB-lite"/>
    </source>
</evidence>
<dbReference type="AlphaFoldDB" id="A0A4Z2ENI5"/>
<evidence type="ECO:0000313" key="3">
    <source>
        <dbReference type="Proteomes" id="UP000314294"/>
    </source>
</evidence>
<feature type="region of interest" description="Disordered" evidence="1">
    <location>
        <begin position="1"/>
        <end position="65"/>
    </location>
</feature>
<reference evidence="2 3" key="1">
    <citation type="submission" date="2019-03" db="EMBL/GenBank/DDBJ databases">
        <title>First draft genome of Liparis tanakae, snailfish: a comprehensive survey of snailfish specific genes.</title>
        <authorList>
            <person name="Kim W."/>
            <person name="Song I."/>
            <person name="Jeong J.-H."/>
            <person name="Kim D."/>
            <person name="Kim S."/>
            <person name="Ryu S."/>
            <person name="Song J.Y."/>
            <person name="Lee S.K."/>
        </authorList>
    </citation>
    <scope>NUCLEOTIDE SEQUENCE [LARGE SCALE GENOMIC DNA]</scope>
    <source>
        <tissue evidence="2">Muscle</tissue>
    </source>
</reference>
<protein>
    <submittedName>
        <fullName evidence="2">Uncharacterized protein</fullName>
    </submittedName>
</protein>
<dbReference type="Proteomes" id="UP000314294">
    <property type="component" value="Unassembled WGS sequence"/>
</dbReference>
<feature type="compositionally biased region" description="Low complexity" evidence="1">
    <location>
        <begin position="26"/>
        <end position="36"/>
    </location>
</feature>
<proteinExistence type="predicted"/>
<name>A0A4Z2ENI5_9TELE</name>
<accession>A0A4Z2ENI5</accession>